<accession>A0AAW1G147</accession>
<dbReference type="EMBL" id="JBCEZU010000013">
    <property type="protein sequence ID" value="KAK9540889.1"/>
    <property type="molecule type" value="Genomic_DNA"/>
</dbReference>
<dbReference type="AlphaFoldDB" id="A0AAW1G147"/>
<reference evidence="1 2" key="1">
    <citation type="journal article" date="2024" name="Genome Biol. Evol.">
        <title>Chromosome-level genome assembly of the viviparous eelpout Zoarces viviparus.</title>
        <authorList>
            <person name="Fuhrmann N."/>
            <person name="Brasseur M.V."/>
            <person name="Bakowski C.E."/>
            <person name="Podsiadlowski L."/>
            <person name="Prost S."/>
            <person name="Krehenwinkel H."/>
            <person name="Mayer C."/>
        </authorList>
    </citation>
    <scope>NUCLEOTIDE SEQUENCE [LARGE SCALE GENOMIC DNA]</scope>
    <source>
        <strain evidence="1">NO-MEL_2022_Ind0_liver</strain>
    </source>
</reference>
<organism evidence="1 2">
    <name type="scientific">Zoarces viviparus</name>
    <name type="common">Viviparous eelpout</name>
    <name type="synonym">Blennius viviparus</name>
    <dbReference type="NCBI Taxonomy" id="48416"/>
    <lineage>
        <taxon>Eukaryota</taxon>
        <taxon>Metazoa</taxon>
        <taxon>Chordata</taxon>
        <taxon>Craniata</taxon>
        <taxon>Vertebrata</taxon>
        <taxon>Euteleostomi</taxon>
        <taxon>Actinopterygii</taxon>
        <taxon>Neopterygii</taxon>
        <taxon>Teleostei</taxon>
        <taxon>Neoteleostei</taxon>
        <taxon>Acanthomorphata</taxon>
        <taxon>Eupercaria</taxon>
        <taxon>Perciformes</taxon>
        <taxon>Cottioidei</taxon>
        <taxon>Zoarcales</taxon>
        <taxon>Zoarcidae</taxon>
        <taxon>Zoarcinae</taxon>
        <taxon>Zoarces</taxon>
    </lineage>
</organism>
<sequence length="97" mass="10603">MEKPADRTKQVGPNWGRLPFLSDQLASIGFTYEHERWALTIGKHGSTMAMVGLCACSCVPECVRVSGMPKAKCCGRLVGIGQHPQRSACSRRAQCRP</sequence>
<dbReference type="Proteomes" id="UP001488805">
    <property type="component" value="Unassembled WGS sequence"/>
</dbReference>
<protein>
    <submittedName>
        <fullName evidence="1">Uncharacterized protein</fullName>
    </submittedName>
</protein>
<keyword evidence="2" id="KW-1185">Reference proteome</keyword>
<gene>
    <name evidence="1" type="ORF">VZT92_003309</name>
</gene>
<name>A0AAW1G147_ZOAVI</name>
<comment type="caution">
    <text evidence="1">The sequence shown here is derived from an EMBL/GenBank/DDBJ whole genome shotgun (WGS) entry which is preliminary data.</text>
</comment>
<proteinExistence type="predicted"/>
<evidence type="ECO:0000313" key="2">
    <source>
        <dbReference type="Proteomes" id="UP001488805"/>
    </source>
</evidence>
<evidence type="ECO:0000313" key="1">
    <source>
        <dbReference type="EMBL" id="KAK9540889.1"/>
    </source>
</evidence>